<evidence type="ECO:0000256" key="5">
    <source>
        <dbReference type="ARBA" id="ARBA00022989"/>
    </source>
</evidence>
<comment type="caution">
    <text evidence="11">The sequence shown here is derived from an EMBL/GenBank/DDBJ whole genome shotgun (WGS) entry which is preliminary data.</text>
</comment>
<evidence type="ECO:0000313" key="11">
    <source>
        <dbReference type="EMBL" id="MCS4486183.1"/>
    </source>
</evidence>
<keyword evidence="2 8" id="KW-1003">Cell membrane</keyword>
<evidence type="ECO:0000313" key="12">
    <source>
        <dbReference type="Proteomes" id="UP001205609"/>
    </source>
</evidence>
<evidence type="ECO:0000256" key="3">
    <source>
        <dbReference type="ARBA" id="ARBA00022618"/>
    </source>
</evidence>
<protein>
    <recommendedName>
        <fullName evidence="8">Cell division protein DivIB</fullName>
    </recommendedName>
</protein>
<evidence type="ECO:0000256" key="4">
    <source>
        <dbReference type="ARBA" id="ARBA00022692"/>
    </source>
</evidence>
<sequence>MSEQIPKIDNMFLKEQRLRQLKKRRRIQLGVVLGLVLLVILILAYMYTPVSIVKQVSVSGNHYVATDSVKKELNITKDTRVYSYDSSAAEARIKQQHALVKNVEIQKGLFNSLHVKIKEHEIIGIMTVKGKEVPIIENGEILTNFKEPIPNEAPYLEGFKGTEKQKLVEALGKMSRTIRAQISEIVYEPKKNQPHLIRLYMRDGIEVLGNTKTIANKLKYYPSMSQALEKDESGNLKQSGFIDLSVGATFIPYKNLNKNSNSSASSQQVVSKTQQEDEAKDELQNALNKIKEQEEDES</sequence>
<feature type="domain" description="POTRA" evidence="10">
    <location>
        <begin position="51"/>
        <end position="120"/>
    </location>
</feature>
<dbReference type="PANTHER" id="PTHR37820">
    <property type="entry name" value="CELL DIVISION PROTEIN DIVIB"/>
    <property type="match status" value="1"/>
</dbReference>
<evidence type="ECO:0000259" key="10">
    <source>
        <dbReference type="PROSITE" id="PS51779"/>
    </source>
</evidence>
<name>A0ABT2F166_9STAP</name>
<accession>A0ABT2F166</accession>
<dbReference type="Pfam" id="PF08478">
    <property type="entry name" value="POTRA_1"/>
    <property type="match status" value="1"/>
</dbReference>
<evidence type="ECO:0000256" key="8">
    <source>
        <dbReference type="HAMAP-Rule" id="MF_00912"/>
    </source>
</evidence>
<proteinExistence type="inferred from homology"/>
<dbReference type="InterPro" id="IPR013685">
    <property type="entry name" value="POTRA_FtsQ_type"/>
</dbReference>
<feature type="region of interest" description="Disordered" evidence="9">
    <location>
        <begin position="257"/>
        <end position="298"/>
    </location>
</feature>
<comment type="function">
    <text evidence="8">Cell division protein that may be involved in stabilizing or promoting the assembly of the division complex.</text>
</comment>
<dbReference type="InterPro" id="IPR034746">
    <property type="entry name" value="POTRA"/>
</dbReference>
<dbReference type="RefSeq" id="WP_259199390.1">
    <property type="nucleotide sequence ID" value="NZ_JANUXY010000004.1"/>
</dbReference>
<dbReference type="HAMAP" id="MF_00912">
    <property type="entry name" value="DivIB"/>
    <property type="match status" value="1"/>
</dbReference>
<comment type="subcellular location">
    <subcellularLocation>
        <location evidence="8">Cell membrane</location>
        <topology evidence="8">Single-pass type II membrane protein</topology>
    </subcellularLocation>
    <subcellularLocation>
        <location evidence="1">Membrane</location>
    </subcellularLocation>
    <text evidence="8">Localizes to the division septum.</text>
</comment>
<keyword evidence="3 8" id="KW-0132">Cell division</keyword>
<dbReference type="PANTHER" id="PTHR37820:SF1">
    <property type="entry name" value="CELL DIVISION PROTEIN FTSQ"/>
    <property type="match status" value="1"/>
</dbReference>
<dbReference type="InterPro" id="IPR050487">
    <property type="entry name" value="FtsQ_DivIB"/>
</dbReference>
<dbReference type="InterPro" id="IPR005548">
    <property type="entry name" value="Cell_div_FtsQ/DivIB_C"/>
</dbReference>
<keyword evidence="5 8" id="KW-1133">Transmembrane helix</keyword>
<dbReference type="EMBL" id="JANUXY010000004">
    <property type="protein sequence ID" value="MCS4486183.1"/>
    <property type="molecule type" value="Genomic_DNA"/>
</dbReference>
<keyword evidence="4 8" id="KW-0812">Transmembrane</keyword>
<dbReference type="Gene3D" id="3.40.50.10960">
    <property type="match status" value="1"/>
</dbReference>
<dbReference type="Gene3D" id="3.10.20.310">
    <property type="entry name" value="membrane protein fhac"/>
    <property type="match status" value="1"/>
</dbReference>
<gene>
    <name evidence="8" type="primary">divIB</name>
    <name evidence="11" type="ORF">NXS11_04670</name>
</gene>
<feature type="transmembrane region" description="Helical" evidence="8">
    <location>
        <begin position="27"/>
        <end position="47"/>
    </location>
</feature>
<keyword evidence="6 8" id="KW-0472">Membrane</keyword>
<dbReference type="InterPro" id="IPR026580">
    <property type="entry name" value="DivIB"/>
</dbReference>
<keyword evidence="7 8" id="KW-0131">Cell cycle</keyword>
<evidence type="ECO:0000256" key="1">
    <source>
        <dbReference type="ARBA" id="ARBA00004370"/>
    </source>
</evidence>
<reference evidence="11 12" key="1">
    <citation type="journal article" date="2023" name="Int. J. Syst. Evol. Microbiol.">
        <title>Streptococcus sciuri sp. nov., Staphylococcus marylandisciuri sp. nov. and Staphylococcus americanisciuri sp. nov., isolated from faeces of eastern grey squirrel (Sciurus carolinensis).</title>
        <authorList>
            <person name="Volokhov D.V."/>
            <person name="Zagorodnyaya T.A."/>
            <person name="Furtak V.A."/>
            <person name="Nattanmai G."/>
            <person name="Randall L."/>
            <person name="Jose S."/>
            <person name="Gao Y."/>
            <person name="Eisenberg T."/>
            <person name="Delmonte P."/>
            <person name="Blom J."/>
            <person name="Mitchell K.K."/>
        </authorList>
    </citation>
    <scope>NUCLEOTIDE SEQUENCE [LARGE SCALE GENOMIC DNA]</scope>
    <source>
        <strain evidence="11 12">GRT3</strain>
    </source>
</reference>
<keyword evidence="12" id="KW-1185">Reference proteome</keyword>
<evidence type="ECO:0000256" key="7">
    <source>
        <dbReference type="ARBA" id="ARBA00023306"/>
    </source>
</evidence>
<dbReference type="PROSITE" id="PS51779">
    <property type="entry name" value="POTRA"/>
    <property type="match status" value="1"/>
</dbReference>
<organism evidence="11 12">
    <name type="scientific">Staphylococcus americanisciuri</name>
    <dbReference type="NCBI Taxonomy" id="2973940"/>
    <lineage>
        <taxon>Bacteria</taxon>
        <taxon>Bacillati</taxon>
        <taxon>Bacillota</taxon>
        <taxon>Bacilli</taxon>
        <taxon>Bacillales</taxon>
        <taxon>Staphylococcaceae</taxon>
        <taxon>Staphylococcus</taxon>
    </lineage>
</organism>
<comment type="similarity">
    <text evidence="8">Belongs to the FtsQ/DivIB family. DivIB subfamily.</text>
</comment>
<dbReference type="Proteomes" id="UP001205609">
    <property type="component" value="Unassembled WGS sequence"/>
</dbReference>
<dbReference type="Pfam" id="PF03799">
    <property type="entry name" value="FtsQ_DivIB_C"/>
    <property type="match status" value="1"/>
</dbReference>
<feature type="compositionally biased region" description="Basic and acidic residues" evidence="9">
    <location>
        <begin position="274"/>
        <end position="283"/>
    </location>
</feature>
<evidence type="ECO:0000256" key="6">
    <source>
        <dbReference type="ARBA" id="ARBA00023136"/>
    </source>
</evidence>
<evidence type="ECO:0000256" key="2">
    <source>
        <dbReference type="ARBA" id="ARBA00022475"/>
    </source>
</evidence>
<evidence type="ECO:0000256" key="9">
    <source>
        <dbReference type="SAM" id="MobiDB-lite"/>
    </source>
</evidence>
<feature type="compositionally biased region" description="Low complexity" evidence="9">
    <location>
        <begin position="257"/>
        <end position="273"/>
    </location>
</feature>